<protein>
    <submittedName>
        <fullName evidence="2">Type ii secretion system integral membrane subunit</fullName>
    </submittedName>
</protein>
<gene>
    <name evidence="2" type="ORF">WDS16_19485</name>
</gene>
<evidence type="ECO:0000313" key="3">
    <source>
        <dbReference type="Proteomes" id="UP001432000"/>
    </source>
</evidence>
<keyword evidence="1" id="KW-0472">Membrane</keyword>
<reference evidence="2 3" key="1">
    <citation type="submission" date="2024-03" db="EMBL/GenBank/DDBJ databases">
        <title>Natural products discovery in diverse microorganisms through a two-stage MS feature dereplication strategy.</title>
        <authorList>
            <person name="Zhang R."/>
        </authorList>
    </citation>
    <scope>NUCLEOTIDE SEQUENCE [LARGE SCALE GENOMIC DNA]</scope>
    <source>
        <strain evidence="2 3">18930</strain>
    </source>
</reference>
<keyword evidence="3" id="KW-1185">Reference proteome</keyword>
<sequence>MTALGVLLWATALLALPGRKVRLSSLRKKRVALRMGKRSHTAVLLLGAAAIAIVFASISGVYLMSAAGIVAATVSFRRRAVRHRRAHDTEVDSLVAGLETVVGELGAGAHPAVAAGVAASECSGTVATAFGRACGRARLGGTAHDGLRVADSPVSGELMIVAAAWRIADDHGLGLMGLLSAARSDMLARRRFRTRTQASLAGARATGTVLACLPVVGVGLGQAMGASPVRVLLGGGLGGVLLVIGTALVCAGLLWTDAITDRVCR</sequence>
<name>A0ABZ2PEV7_9NOCA</name>
<dbReference type="PANTHER" id="PTHR35007">
    <property type="entry name" value="INTEGRAL MEMBRANE PROTEIN-RELATED"/>
    <property type="match status" value="1"/>
</dbReference>
<accession>A0ABZ2PEV7</accession>
<proteinExistence type="predicted"/>
<organism evidence="2 3">
    <name type="scientific">Rhodococcus sovatensis</name>
    <dbReference type="NCBI Taxonomy" id="1805840"/>
    <lineage>
        <taxon>Bacteria</taxon>
        <taxon>Bacillati</taxon>
        <taxon>Actinomycetota</taxon>
        <taxon>Actinomycetes</taxon>
        <taxon>Mycobacteriales</taxon>
        <taxon>Nocardiaceae</taxon>
        <taxon>Rhodococcus</taxon>
    </lineage>
</organism>
<feature type="transmembrane region" description="Helical" evidence="1">
    <location>
        <begin position="42"/>
        <end position="75"/>
    </location>
</feature>
<evidence type="ECO:0000256" key="1">
    <source>
        <dbReference type="SAM" id="Phobius"/>
    </source>
</evidence>
<keyword evidence="1" id="KW-1133">Transmembrane helix</keyword>
<feature type="transmembrane region" description="Helical" evidence="1">
    <location>
        <begin position="198"/>
        <end position="220"/>
    </location>
</feature>
<dbReference type="PANTHER" id="PTHR35007:SF4">
    <property type="entry name" value="CONSERVED TRANSMEMBRANE PROTEIN-RELATED"/>
    <property type="match status" value="1"/>
</dbReference>
<keyword evidence="1" id="KW-0812">Transmembrane</keyword>
<dbReference type="EMBL" id="CP147846">
    <property type="protein sequence ID" value="WXG67414.1"/>
    <property type="molecule type" value="Genomic_DNA"/>
</dbReference>
<evidence type="ECO:0000313" key="2">
    <source>
        <dbReference type="EMBL" id="WXG67414.1"/>
    </source>
</evidence>
<dbReference type="Proteomes" id="UP001432000">
    <property type="component" value="Chromosome"/>
</dbReference>
<feature type="transmembrane region" description="Helical" evidence="1">
    <location>
        <begin position="232"/>
        <end position="255"/>
    </location>
</feature>
<dbReference type="RefSeq" id="WP_338886949.1">
    <property type="nucleotide sequence ID" value="NZ_CP147846.1"/>
</dbReference>